<feature type="compositionally biased region" description="Polar residues" evidence="2">
    <location>
        <begin position="94"/>
        <end position="122"/>
    </location>
</feature>
<dbReference type="PANTHER" id="PTHR38701">
    <property type="entry name" value="CHROMOSOME 8, WHOLE GENOME SHOTGUN SEQUENCE"/>
    <property type="match status" value="1"/>
</dbReference>
<feature type="compositionally biased region" description="Gly residues" evidence="2">
    <location>
        <begin position="123"/>
        <end position="132"/>
    </location>
</feature>
<feature type="region of interest" description="Disordered" evidence="2">
    <location>
        <begin position="602"/>
        <end position="683"/>
    </location>
</feature>
<evidence type="ECO:0000313" key="3">
    <source>
        <dbReference type="EMBL" id="KAF2703901.1"/>
    </source>
</evidence>
<feature type="compositionally biased region" description="Basic and acidic residues" evidence="2">
    <location>
        <begin position="640"/>
        <end position="649"/>
    </location>
</feature>
<feature type="compositionally biased region" description="Polar residues" evidence="2">
    <location>
        <begin position="398"/>
        <end position="409"/>
    </location>
</feature>
<feature type="region of interest" description="Disordered" evidence="2">
    <location>
        <begin position="508"/>
        <end position="528"/>
    </location>
</feature>
<feature type="compositionally biased region" description="Low complexity" evidence="2">
    <location>
        <begin position="33"/>
        <end position="45"/>
    </location>
</feature>
<feature type="compositionally biased region" description="Polar residues" evidence="2">
    <location>
        <begin position="349"/>
        <end position="365"/>
    </location>
</feature>
<feature type="region of interest" description="Disordered" evidence="2">
    <location>
        <begin position="333"/>
        <end position="411"/>
    </location>
</feature>
<dbReference type="EMBL" id="MU005784">
    <property type="protein sequence ID" value="KAF2703901.1"/>
    <property type="molecule type" value="Genomic_DNA"/>
</dbReference>
<dbReference type="OrthoDB" id="2555519at2759"/>
<protein>
    <submittedName>
        <fullName evidence="3">Uncharacterized protein</fullName>
    </submittedName>
</protein>
<feature type="region of interest" description="Disordered" evidence="2">
    <location>
        <begin position="1"/>
        <end position="170"/>
    </location>
</feature>
<feature type="compositionally biased region" description="Acidic residues" evidence="2">
    <location>
        <begin position="508"/>
        <end position="521"/>
    </location>
</feature>
<keyword evidence="4" id="KW-1185">Reference proteome</keyword>
<dbReference type="PANTHER" id="PTHR38701:SF1">
    <property type="entry name" value="UP-REGULATED DURING SEPTATION PROTEIN 1 DOMAIN-CONTAINING PROTEIN"/>
    <property type="match status" value="1"/>
</dbReference>
<name>A0A6G1JUK3_9PLEO</name>
<feature type="region of interest" description="Disordered" evidence="2">
    <location>
        <begin position="240"/>
        <end position="321"/>
    </location>
</feature>
<feature type="compositionally biased region" description="Low complexity" evidence="2">
    <location>
        <begin position="208"/>
        <end position="221"/>
    </location>
</feature>
<reference evidence="3" key="1">
    <citation type="journal article" date="2020" name="Stud. Mycol.">
        <title>101 Dothideomycetes genomes: a test case for predicting lifestyles and emergence of pathogens.</title>
        <authorList>
            <person name="Haridas S."/>
            <person name="Albert R."/>
            <person name="Binder M."/>
            <person name="Bloem J."/>
            <person name="Labutti K."/>
            <person name="Salamov A."/>
            <person name="Andreopoulos B."/>
            <person name="Baker S."/>
            <person name="Barry K."/>
            <person name="Bills G."/>
            <person name="Bluhm B."/>
            <person name="Cannon C."/>
            <person name="Castanera R."/>
            <person name="Culley D."/>
            <person name="Daum C."/>
            <person name="Ezra D."/>
            <person name="Gonzalez J."/>
            <person name="Henrissat B."/>
            <person name="Kuo A."/>
            <person name="Liang C."/>
            <person name="Lipzen A."/>
            <person name="Lutzoni F."/>
            <person name="Magnuson J."/>
            <person name="Mondo S."/>
            <person name="Nolan M."/>
            <person name="Ohm R."/>
            <person name="Pangilinan J."/>
            <person name="Park H.-J."/>
            <person name="Ramirez L."/>
            <person name="Alfaro M."/>
            <person name="Sun H."/>
            <person name="Tritt A."/>
            <person name="Yoshinaga Y."/>
            <person name="Zwiers L.-H."/>
            <person name="Turgeon B."/>
            <person name="Goodwin S."/>
            <person name="Spatafora J."/>
            <person name="Crous P."/>
            <person name="Grigoriev I."/>
        </authorList>
    </citation>
    <scope>NUCLEOTIDE SEQUENCE</scope>
    <source>
        <strain evidence="3">CBS 279.74</strain>
    </source>
</reference>
<evidence type="ECO:0000256" key="1">
    <source>
        <dbReference type="SAM" id="Coils"/>
    </source>
</evidence>
<feature type="compositionally biased region" description="Low complexity" evidence="2">
    <location>
        <begin position="333"/>
        <end position="347"/>
    </location>
</feature>
<feature type="compositionally biased region" description="Polar residues" evidence="2">
    <location>
        <begin position="64"/>
        <end position="80"/>
    </location>
</feature>
<sequence length="683" mass="72978">MPVDRLNANNGRPLKPTLASTRSSKTPITPRLAPSVASASSVQSARTGRVNVGSTPRVAVAPQDNLTTPVKSFLSNNITPRSSSRKSRVSAISPYSTPGTPSSVASSTRPVSGTDFGQSNPHGGQGINGWTGPGPRLAVGGNNINITPTPKPTMPGSYNQPASEVGGTRGGAMFFHASEARPQEAAAPPPKKAPAFFYVNGQQDDSSRTSSETPSPPLSSLGRLQSESQFFHADSIPEARGASPIIPQRPISASPEPWPNTPPPLNTPTLQPPSPARENTPLSYKKGVSQAMRPNLSRGPSALSIVSGSHASNGSFDPAMRRSSAASSMRFGHSKSVSLSSIDSVASPKTGTTNEQQQFTASPLSNERRVVSNGSLPEGAASAPNLPVELLSGLPSPALQTPSKTSSEPSMLERMNELAANARRERKVLDLEISNSSLLVINRSLEREVRKQKAEIRRFRRMSRAGRFSVDTVVSDPDGLCASGVNATGNLSDMSEADEEQYMTYGVEAEDETESSDESSLDEGTMSPNTLAERDAAHLEKDEKRLQLDLSKHRELLLDSQKMNQSLKRCMNWTEELIKEGQKALAYQVRVSDVKLGGRVLSTAEDDGEDSDEGESKGLLSPWMPTTRGIDPFEATSLPDSDRTDRDSGVDLDGLKSLPPELREYISPLGSPMTETPPRPRLS</sequence>
<dbReference type="Proteomes" id="UP000799428">
    <property type="component" value="Unassembled WGS sequence"/>
</dbReference>
<accession>A0A6G1JUK3</accession>
<feature type="compositionally biased region" description="Polar residues" evidence="2">
    <location>
        <begin position="18"/>
        <end position="27"/>
    </location>
</feature>
<organism evidence="3 4">
    <name type="scientific">Pleomassaria siparia CBS 279.74</name>
    <dbReference type="NCBI Taxonomy" id="1314801"/>
    <lineage>
        <taxon>Eukaryota</taxon>
        <taxon>Fungi</taxon>
        <taxon>Dikarya</taxon>
        <taxon>Ascomycota</taxon>
        <taxon>Pezizomycotina</taxon>
        <taxon>Dothideomycetes</taxon>
        <taxon>Pleosporomycetidae</taxon>
        <taxon>Pleosporales</taxon>
        <taxon>Pleomassariaceae</taxon>
        <taxon>Pleomassaria</taxon>
    </lineage>
</organism>
<feature type="compositionally biased region" description="Pro residues" evidence="2">
    <location>
        <begin position="256"/>
        <end position="275"/>
    </location>
</feature>
<evidence type="ECO:0000256" key="2">
    <source>
        <dbReference type="SAM" id="MobiDB-lite"/>
    </source>
</evidence>
<proteinExistence type="predicted"/>
<feature type="compositionally biased region" description="Polar residues" evidence="2">
    <location>
        <begin position="304"/>
        <end position="315"/>
    </location>
</feature>
<dbReference type="AlphaFoldDB" id="A0A6G1JUK3"/>
<feature type="compositionally biased region" description="Acidic residues" evidence="2">
    <location>
        <begin position="604"/>
        <end position="613"/>
    </location>
</feature>
<feature type="region of interest" description="Disordered" evidence="2">
    <location>
        <begin position="202"/>
        <end position="222"/>
    </location>
</feature>
<feature type="coiled-coil region" evidence="1">
    <location>
        <begin position="412"/>
        <end position="462"/>
    </location>
</feature>
<keyword evidence="1" id="KW-0175">Coiled coil</keyword>
<gene>
    <name evidence="3" type="ORF">K504DRAFT_390998</name>
</gene>
<evidence type="ECO:0000313" key="4">
    <source>
        <dbReference type="Proteomes" id="UP000799428"/>
    </source>
</evidence>